<reference evidence="3" key="1">
    <citation type="submission" date="2021-04" db="EMBL/GenBank/DDBJ databases">
        <authorList>
            <person name="Tunstrom K."/>
        </authorList>
    </citation>
    <scope>NUCLEOTIDE SEQUENCE</scope>
</reference>
<feature type="region of interest" description="Disordered" evidence="1">
    <location>
        <begin position="305"/>
        <end position="332"/>
    </location>
</feature>
<dbReference type="OrthoDB" id="7493076at2759"/>
<dbReference type="Proteomes" id="UP000691718">
    <property type="component" value="Unassembled WGS sequence"/>
</dbReference>
<feature type="chain" id="PRO_5035949109" evidence="2">
    <location>
        <begin position="21"/>
        <end position="332"/>
    </location>
</feature>
<keyword evidence="4" id="KW-1185">Reference proteome</keyword>
<evidence type="ECO:0000313" key="3">
    <source>
        <dbReference type="EMBL" id="CAG4983141.1"/>
    </source>
</evidence>
<accession>A0A8S3WV71</accession>
<proteinExistence type="predicted"/>
<gene>
    <name evidence="3" type="ORF">PAPOLLO_LOCUS10572</name>
</gene>
<evidence type="ECO:0000313" key="4">
    <source>
        <dbReference type="Proteomes" id="UP000691718"/>
    </source>
</evidence>
<feature type="compositionally biased region" description="Basic and acidic residues" evidence="1">
    <location>
        <begin position="315"/>
        <end position="332"/>
    </location>
</feature>
<evidence type="ECO:0000256" key="1">
    <source>
        <dbReference type="SAM" id="MobiDB-lite"/>
    </source>
</evidence>
<sequence>MLVRLLQFILIIGAFKGTWERNHGIETRADIDNILKAIKSSEDSNEDNHEHKDKDTYINRNGNNNAEIIDLNTLNSIVKRILNSDKREQFNEDDFNRYLRNRNEALCRKIGRCGCRPGITRCGDTAVSNQKTVKDMEYLLNGLQEKVDRGLVSEEGKEDDLHYKTKHNVDKYNPKNYIDLNNVFSDRDDLFGQKDLFKLGKQKTYNLNSVSDHTPNYKTYRYDENGPFILQLDDISNEPELINNDEREFSRSENINPDVFFKLFNHMRENMINILFEYAIYFVSKFASLEMCLDKHFTDLVRESSSTLNGADPGRPADEQRSVPETDRKHTV</sequence>
<protein>
    <submittedName>
        <fullName evidence="3">(apollo) hypothetical protein</fullName>
    </submittedName>
</protein>
<comment type="caution">
    <text evidence="3">The sequence shown here is derived from an EMBL/GenBank/DDBJ whole genome shotgun (WGS) entry which is preliminary data.</text>
</comment>
<name>A0A8S3WV71_PARAO</name>
<organism evidence="3 4">
    <name type="scientific">Parnassius apollo</name>
    <name type="common">Apollo butterfly</name>
    <name type="synonym">Papilio apollo</name>
    <dbReference type="NCBI Taxonomy" id="110799"/>
    <lineage>
        <taxon>Eukaryota</taxon>
        <taxon>Metazoa</taxon>
        <taxon>Ecdysozoa</taxon>
        <taxon>Arthropoda</taxon>
        <taxon>Hexapoda</taxon>
        <taxon>Insecta</taxon>
        <taxon>Pterygota</taxon>
        <taxon>Neoptera</taxon>
        <taxon>Endopterygota</taxon>
        <taxon>Lepidoptera</taxon>
        <taxon>Glossata</taxon>
        <taxon>Ditrysia</taxon>
        <taxon>Papilionoidea</taxon>
        <taxon>Papilionidae</taxon>
        <taxon>Parnassiinae</taxon>
        <taxon>Parnassini</taxon>
        <taxon>Parnassius</taxon>
        <taxon>Parnassius</taxon>
    </lineage>
</organism>
<feature type="signal peptide" evidence="2">
    <location>
        <begin position="1"/>
        <end position="20"/>
    </location>
</feature>
<evidence type="ECO:0000256" key="2">
    <source>
        <dbReference type="SAM" id="SignalP"/>
    </source>
</evidence>
<dbReference type="EMBL" id="CAJQZP010000758">
    <property type="protein sequence ID" value="CAG4983141.1"/>
    <property type="molecule type" value="Genomic_DNA"/>
</dbReference>
<keyword evidence="2" id="KW-0732">Signal</keyword>
<dbReference type="AlphaFoldDB" id="A0A8S3WV71"/>